<organism evidence="2 3">
    <name type="scientific">Pseudomonas brassicacearum subsp. neoaurantiaca</name>
    <dbReference type="NCBI Taxonomy" id="494916"/>
    <lineage>
        <taxon>Bacteria</taxon>
        <taxon>Pseudomonadati</taxon>
        <taxon>Pseudomonadota</taxon>
        <taxon>Gammaproteobacteria</taxon>
        <taxon>Pseudomonadales</taxon>
        <taxon>Pseudomonadaceae</taxon>
        <taxon>Pseudomonas</taxon>
    </lineage>
</organism>
<comment type="caution">
    <text evidence="2">The sequence shown here is derived from an EMBL/GenBank/DDBJ whole genome shotgun (WGS) entry which is preliminary data.</text>
</comment>
<dbReference type="Proteomes" id="UP000572407">
    <property type="component" value="Unassembled WGS sequence"/>
</dbReference>
<evidence type="ECO:0000313" key="2">
    <source>
        <dbReference type="EMBL" id="MBA1378738.1"/>
    </source>
</evidence>
<proteinExistence type="predicted"/>
<gene>
    <name evidence="2" type="ORF">FHK92_13060</name>
</gene>
<reference evidence="2 3" key="1">
    <citation type="submission" date="2019-06" db="EMBL/GenBank/DDBJ databases">
        <title>Analysis of the biodiversity of Brassica napus bacterial endophytes for the selection of potential efficient biofertilizers for rapeseed crops.</title>
        <authorList>
            <person name="Jimenez-Gomez A."/>
            <person name="Saati-Santamaria Z."/>
            <person name="Menendez E."/>
            <person name="Rivas R."/>
            <person name="Mateos P.F."/>
            <person name="Velazquez E."/>
            <person name="Garcia-Fraile P."/>
        </authorList>
    </citation>
    <scope>NUCLEOTIDE SEQUENCE [LARGE SCALE GENOMIC DNA]</scope>
    <source>
        <strain evidence="2 3">CDVBN10</strain>
    </source>
</reference>
<accession>A0A7V8RLJ5</accession>
<dbReference type="AlphaFoldDB" id="A0A7V8RLJ5"/>
<evidence type="ECO:0000313" key="3">
    <source>
        <dbReference type="Proteomes" id="UP000572407"/>
    </source>
</evidence>
<evidence type="ECO:0000256" key="1">
    <source>
        <dbReference type="SAM" id="MobiDB-lite"/>
    </source>
</evidence>
<dbReference type="EMBL" id="VDLV01000015">
    <property type="protein sequence ID" value="MBA1378738.1"/>
    <property type="molecule type" value="Genomic_DNA"/>
</dbReference>
<feature type="region of interest" description="Disordered" evidence="1">
    <location>
        <begin position="47"/>
        <end position="67"/>
    </location>
</feature>
<protein>
    <submittedName>
        <fullName evidence="2">Uncharacterized protein</fullName>
    </submittedName>
</protein>
<sequence length="67" mass="7105">MRMFKTLLLPLLLILSLIGVDWRAPTPVGASLLAMMAAHSILRPADPPLSRASSLPQGIGVSQGAER</sequence>
<name>A0A7V8RLJ5_9PSED</name>